<dbReference type="EMBL" id="WQLB01000006">
    <property type="protein sequence ID" value="MVN86450.1"/>
    <property type="molecule type" value="Genomic_DNA"/>
</dbReference>
<dbReference type="Proteomes" id="UP000483286">
    <property type="component" value="Unassembled WGS sequence"/>
</dbReference>
<name>A0A7C9HXH3_9DEIO</name>
<evidence type="ECO:0000313" key="1">
    <source>
        <dbReference type="EMBL" id="MVN86450.1"/>
    </source>
</evidence>
<dbReference type="SUPFAM" id="SSF82171">
    <property type="entry name" value="DPP6 N-terminal domain-like"/>
    <property type="match status" value="1"/>
</dbReference>
<accession>A0A7C9HXH3</accession>
<organism evidence="1 2">
    <name type="scientific">Deinococcus arboris</name>
    <dbReference type="NCBI Taxonomy" id="2682977"/>
    <lineage>
        <taxon>Bacteria</taxon>
        <taxon>Thermotogati</taxon>
        <taxon>Deinococcota</taxon>
        <taxon>Deinococci</taxon>
        <taxon>Deinococcales</taxon>
        <taxon>Deinococcaceae</taxon>
        <taxon>Deinococcus</taxon>
    </lineage>
</organism>
<sequence length="610" mass="64868">MGSIQQKVLKGGTLKGSLVARVYSTGPVEVKGTIACTNSPFVLNYDLTLQRGWNAVEYTKVGDTNTLVKLDPQAATELIALPEPGYLGMMLSPEHIQLSPDGTATVLATIRQHGGYHGPVSLRTSRADLTVTPATLTLPALTSLRAPAGVPIATAMGLQPQQVVTRLTFKYMGPGAQNLPFFLNATDVRGEFIGGGRGTLTSVQPAVNLSLEQTHLAHMGVYVCQGETLNLKVQVTGLNGFTGETTVGLTGLPAGVTAPAVPVTVVAGRAATASLDLTVESGAALVASRIQLISPDLAATDTDLQLPFSTCPARTPIRVISTSGMTPALVVGGDGVWIHVGHSAQPNPLTNVHDQIYKWHTPAGEGITVLGPDMYRAIPMPGGDVIFGGGNADGTRYRLTLAGQYTTLRPPYSFAGTGAADDKGRIWYAARSGELRRWDPISGQDIVMDTNQTYNREYDWFYASPDHKTILYKRSSASASGVYFYTIHTDTGTITPRPLSGHQILSEKAAISDTGTIWFEGFGGGVARVDQDATVTTYENQRFLALNQSETNGAWMSDGKTVTLRDEAGQVVQSIPVGSVFDAAPLKSGGVALLTADHMEKRQYYISFLR</sequence>
<dbReference type="RefSeq" id="WP_157458503.1">
    <property type="nucleotide sequence ID" value="NZ_WQLB01000006.1"/>
</dbReference>
<dbReference type="AlphaFoldDB" id="A0A7C9HXH3"/>
<evidence type="ECO:0000313" key="2">
    <source>
        <dbReference type="Proteomes" id="UP000483286"/>
    </source>
</evidence>
<reference evidence="1 2" key="1">
    <citation type="submission" date="2019-12" db="EMBL/GenBank/DDBJ databases">
        <title>Deinococcus sp. HMF7620 Genome sequencing and assembly.</title>
        <authorList>
            <person name="Kang H."/>
            <person name="Kim H."/>
            <person name="Joh K."/>
        </authorList>
    </citation>
    <scope>NUCLEOTIDE SEQUENCE [LARGE SCALE GENOMIC DNA]</scope>
    <source>
        <strain evidence="1 2">HMF7620</strain>
    </source>
</reference>
<comment type="caution">
    <text evidence="1">The sequence shown here is derived from an EMBL/GenBank/DDBJ whole genome shotgun (WGS) entry which is preliminary data.</text>
</comment>
<gene>
    <name evidence="1" type="ORF">GO986_06695</name>
</gene>
<protein>
    <submittedName>
        <fullName evidence="1">Uncharacterized protein</fullName>
    </submittedName>
</protein>
<keyword evidence="2" id="KW-1185">Reference proteome</keyword>
<proteinExistence type="predicted"/>